<comment type="catalytic activity">
    <reaction evidence="6">
        <text>GTP + H2O = GDP + phosphate + H(+)</text>
        <dbReference type="Rhea" id="RHEA:19669"/>
        <dbReference type="ChEBI" id="CHEBI:15377"/>
        <dbReference type="ChEBI" id="CHEBI:15378"/>
        <dbReference type="ChEBI" id="CHEBI:37565"/>
        <dbReference type="ChEBI" id="CHEBI:43474"/>
        <dbReference type="ChEBI" id="CHEBI:58189"/>
    </reaction>
    <physiologicalReaction direction="left-to-right" evidence="6">
        <dbReference type="Rhea" id="RHEA:19670"/>
    </physiologicalReaction>
</comment>
<evidence type="ECO:0000256" key="6">
    <source>
        <dbReference type="ARBA" id="ARBA00049117"/>
    </source>
</evidence>
<proteinExistence type="inferred from homology"/>
<comment type="similarity">
    <text evidence="4">Belongs to the SIMIBI class G3E GTPase family. ZNG1 subfamily.</text>
</comment>
<dbReference type="SUPFAM" id="SSF90002">
    <property type="entry name" value="Hypothetical protein YjiA, C-terminal domain"/>
    <property type="match status" value="1"/>
</dbReference>
<dbReference type="InterPro" id="IPR003495">
    <property type="entry name" value="CobW/HypB/UreG_nucleotide-bd"/>
</dbReference>
<dbReference type="RefSeq" id="WP_171595186.1">
    <property type="nucleotide sequence ID" value="NZ_RZNH01000011.1"/>
</dbReference>
<reference evidence="9 10" key="1">
    <citation type="submission" date="2018-12" db="EMBL/GenBank/DDBJ databases">
        <title>Marinifilum JC070 sp. nov., a marine bacterium isolated from Yongle Blue Hole in the South China Sea.</title>
        <authorList>
            <person name="Fu T."/>
        </authorList>
    </citation>
    <scope>NUCLEOTIDE SEQUENCE [LARGE SCALE GENOMIC DNA]</scope>
    <source>
        <strain evidence="9 10">JC070</strain>
    </source>
</reference>
<evidence type="ECO:0000313" key="10">
    <source>
        <dbReference type="Proteomes" id="UP000732105"/>
    </source>
</evidence>
<dbReference type="SUPFAM" id="SSF52540">
    <property type="entry name" value="P-loop containing nucleoside triphosphate hydrolases"/>
    <property type="match status" value="1"/>
</dbReference>
<accession>A0ABX1WVH8</accession>
<evidence type="ECO:0000256" key="2">
    <source>
        <dbReference type="ARBA" id="ARBA00022801"/>
    </source>
</evidence>
<keyword evidence="10" id="KW-1185">Reference proteome</keyword>
<comment type="caution">
    <text evidence="9">The sequence shown here is derived from an EMBL/GenBank/DDBJ whole genome shotgun (WGS) entry which is preliminary data.</text>
</comment>
<dbReference type="Pfam" id="PF07683">
    <property type="entry name" value="CobW_C"/>
    <property type="match status" value="1"/>
</dbReference>
<dbReference type="InterPro" id="IPR036627">
    <property type="entry name" value="CobW-likC_sf"/>
</dbReference>
<comment type="function">
    <text evidence="5">Zinc chaperone that directly transfers zinc cofactor to target proteins, thereby activating them. Zinc is transferred from the CXCC motif in the GTPase domain to the zinc binding site in target proteins in a process requiring GTP hydrolysis.</text>
</comment>
<dbReference type="EMBL" id="RZNH01000011">
    <property type="protein sequence ID" value="NOU59915.1"/>
    <property type="molecule type" value="Genomic_DNA"/>
</dbReference>
<dbReference type="Gene3D" id="3.40.50.300">
    <property type="entry name" value="P-loop containing nucleotide triphosphate hydrolases"/>
    <property type="match status" value="1"/>
</dbReference>
<evidence type="ECO:0000259" key="8">
    <source>
        <dbReference type="Pfam" id="PF07683"/>
    </source>
</evidence>
<sequence>MDSRIPVTIITGFLGAGKTTLLNQLIKDHPQKKFAIIENEFGEIGIDGGLIVGTDENIFELSNGCICCSLSEGFYETITKLLDSPHPFNHLLIETTGIADPDSIIKAFLSMEVIQMNFRLDSVICLADCANMEDLIDEQPEVRKQLALADVVLLNKADTIQENYLKKLQAVIIGINSTATIYPVEFANLSGVDLLDLKAFSARTIEKSSMSFQNLSIVGDAIDPQPSLLSKPIVHSTKHHHEHQHDIKSFGFKIPGSFDMMKFDIWMESFLYFNQDTVFRVKGILSFDNVPEKGIFQAVRSNYMIEAGEKWGTEARFSILIFIGKELNQKMLDENLCQLLAKPVEAIKSEAG</sequence>
<evidence type="ECO:0000256" key="5">
    <source>
        <dbReference type="ARBA" id="ARBA00045658"/>
    </source>
</evidence>
<gene>
    <name evidence="9" type="ORF">ELS83_08780</name>
</gene>
<name>A0ABX1WVH8_9BACT</name>
<dbReference type="Proteomes" id="UP000732105">
    <property type="component" value="Unassembled WGS sequence"/>
</dbReference>
<feature type="domain" description="CobW C-terminal" evidence="8">
    <location>
        <begin position="247"/>
        <end position="337"/>
    </location>
</feature>
<dbReference type="PANTHER" id="PTHR13748:SF62">
    <property type="entry name" value="COBW DOMAIN-CONTAINING PROTEIN"/>
    <property type="match status" value="1"/>
</dbReference>
<evidence type="ECO:0000256" key="3">
    <source>
        <dbReference type="ARBA" id="ARBA00023186"/>
    </source>
</evidence>
<organism evidence="9 10">
    <name type="scientific">Marinifilum caeruleilacunae</name>
    <dbReference type="NCBI Taxonomy" id="2499076"/>
    <lineage>
        <taxon>Bacteria</taxon>
        <taxon>Pseudomonadati</taxon>
        <taxon>Bacteroidota</taxon>
        <taxon>Bacteroidia</taxon>
        <taxon>Marinilabiliales</taxon>
        <taxon>Marinifilaceae</taxon>
    </lineage>
</organism>
<feature type="domain" description="CobW/HypB/UreG nucleotide-binding" evidence="7">
    <location>
        <begin position="6"/>
        <end position="181"/>
    </location>
</feature>
<dbReference type="InterPro" id="IPR011629">
    <property type="entry name" value="CobW-like_C"/>
</dbReference>
<dbReference type="CDD" id="cd03112">
    <property type="entry name" value="CobW-like"/>
    <property type="match status" value="1"/>
</dbReference>
<dbReference type="InterPro" id="IPR027417">
    <property type="entry name" value="P-loop_NTPase"/>
</dbReference>
<evidence type="ECO:0000313" key="9">
    <source>
        <dbReference type="EMBL" id="NOU59915.1"/>
    </source>
</evidence>
<dbReference type="Pfam" id="PF02492">
    <property type="entry name" value="cobW"/>
    <property type="match status" value="1"/>
</dbReference>
<evidence type="ECO:0000256" key="1">
    <source>
        <dbReference type="ARBA" id="ARBA00022741"/>
    </source>
</evidence>
<evidence type="ECO:0000256" key="4">
    <source>
        <dbReference type="ARBA" id="ARBA00034320"/>
    </source>
</evidence>
<dbReference type="InterPro" id="IPR051316">
    <property type="entry name" value="Zinc-reg_GTPase_activator"/>
</dbReference>
<evidence type="ECO:0000259" key="7">
    <source>
        <dbReference type="Pfam" id="PF02492"/>
    </source>
</evidence>
<keyword evidence="1" id="KW-0547">Nucleotide-binding</keyword>
<keyword evidence="2" id="KW-0378">Hydrolase</keyword>
<keyword evidence="3" id="KW-0143">Chaperone</keyword>
<dbReference type="PANTHER" id="PTHR13748">
    <property type="entry name" value="COBW-RELATED"/>
    <property type="match status" value="1"/>
</dbReference>
<protein>
    <submittedName>
        <fullName evidence="9">GTP-binding protein</fullName>
    </submittedName>
</protein>
<dbReference type="Gene3D" id="3.30.1220.10">
    <property type="entry name" value="CobW-like, C-terminal domain"/>
    <property type="match status" value="1"/>
</dbReference>